<comment type="caution">
    <text evidence="2">The sequence shown here is derived from an EMBL/GenBank/DDBJ whole genome shotgun (WGS) entry which is preliminary data.</text>
</comment>
<sequence>MNVRIAQLSRALRGGSTSVVAGRSSEADTSATPYVPSQNSSDPQSSVVVLWSRLFWPKGLRSLLALRRLLKRSPLRSRRMLVHPRNANANIRNIVARAPTSQANVVDHVLSVGLLRTLLRKRKTPSI</sequence>
<evidence type="ECO:0000313" key="3">
    <source>
        <dbReference type="Proteomes" id="UP001293254"/>
    </source>
</evidence>
<evidence type="ECO:0000256" key="1">
    <source>
        <dbReference type="SAM" id="MobiDB-lite"/>
    </source>
</evidence>
<accession>A0AAE1XYG0</accession>
<dbReference type="AlphaFoldDB" id="A0AAE1XYG0"/>
<keyword evidence="3" id="KW-1185">Reference proteome</keyword>
<name>A0AAE1XYG0_9LAMI</name>
<reference evidence="2" key="1">
    <citation type="submission" date="2020-06" db="EMBL/GenBank/DDBJ databases">
        <authorList>
            <person name="Li T."/>
            <person name="Hu X."/>
            <person name="Zhang T."/>
            <person name="Song X."/>
            <person name="Zhang H."/>
            <person name="Dai N."/>
            <person name="Sheng W."/>
            <person name="Hou X."/>
            <person name="Wei L."/>
        </authorList>
    </citation>
    <scope>NUCLEOTIDE SEQUENCE</scope>
    <source>
        <strain evidence="2">3651</strain>
        <tissue evidence="2">Leaf</tissue>
    </source>
</reference>
<dbReference type="Proteomes" id="UP001293254">
    <property type="component" value="Unassembled WGS sequence"/>
</dbReference>
<dbReference type="EMBL" id="JACGWO010000009">
    <property type="protein sequence ID" value="KAK4419924.1"/>
    <property type="molecule type" value="Genomic_DNA"/>
</dbReference>
<feature type="region of interest" description="Disordered" evidence="1">
    <location>
        <begin position="17"/>
        <end position="45"/>
    </location>
</feature>
<reference evidence="2" key="2">
    <citation type="journal article" date="2024" name="Plant">
        <title>Genomic evolution and insights into agronomic trait innovations of Sesamum species.</title>
        <authorList>
            <person name="Miao H."/>
            <person name="Wang L."/>
            <person name="Qu L."/>
            <person name="Liu H."/>
            <person name="Sun Y."/>
            <person name="Le M."/>
            <person name="Wang Q."/>
            <person name="Wei S."/>
            <person name="Zheng Y."/>
            <person name="Lin W."/>
            <person name="Duan Y."/>
            <person name="Cao H."/>
            <person name="Xiong S."/>
            <person name="Wang X."/>
            <person name="Wei L."/>
            <person name="Li C."/>
            <person name="Ma Q."/>
            <person name="Ju M."/>
            <person name="Zhao R."/>
            <person name="Li G."/>
            <person name="Mu C."/>
            <person name="Tian Q."/>
            <person name="Mei H."/>
            <person name="Zhang T."/>
            <person name="Gao T."/>
            <person name="Zhang H."/>
        </authorList>
    </citation>
    <scope>NUCLEOTIDE SEQUENCE</scope>
    <source>
        <strain evidence="2">3651</strain>
    </source>
</reference>
<feature type="compositionally biased region" description="Polar residues" evidence="1">
    <location>
        <begin position="27"/>
        <end position="45"/>
    </location>
</feature>
<protein>
    <submittedName>
        <fullName evidence="2">Uncharacterized protein</fullName>
    </submittedName>
</protein>
<gene>
    <name evidence="2" type="ORF">Salat_2405300</name>
</gene>
<evidence type="ECO:0000313" key="2">
    <source>
        <dbReference type="EMBL" id="KAK4419924.1"/>
    </source>
</evidence>
<proteinExistence type="predicted"/>
<organism evidence="2 3">
    <name type="scientific">Sesamum alatum</name>
    <dbReference type="NCBI Taxonomy" id="300844"/>
    <lineage>
        <taxon>Eukaryota</taxon>
        <taxon>Viridiplantae</taxon>
        <taxon>Streptophyta</taxon>
        <taxon>Embryophyta</taxon>
        <taxon>Tracheophyta</taxon>
        <taxon>Spermatophyta</taxon>
        <taxon>Magnoliopsida</taxon>
        <taxon>eudicotyledons</taxon>
        <taxon>Gunneridae</taxon>
        <taxon>Pentapetalae</taxon>
        <taxon>asterids</taxon>
        <taxon>lamiids</taxon>
        <taxon>Lamiales</taxon>
        <taxon>Pedaliaceae</taxon>
        <taxon>Sesamum</taxon>
    </lineage>
</organism>